<dbReference type="OrthoDB" id="411017at2759"/>
<dbReference type="GO" id="GO:0016559">
    <property type="term" value="P:peroxisome fission"/>
    <property type="evidence" value="ECO:0007669"/>
    <property type="project" value="InterPro"/>
</dbReference>
<protein>
    <submittedName>
        <fullName evidence="4">WGS project CCBQ000000000 data, contig 00272</fullName>
    </submittedName>
</protein>
<dbReference type="InterPro" id="IPR008733">
    <property type="entry name" value="PEX11"/>
</dbReference>
<evidence type="ECO:0000256" key="1">
    <source>
        <dbReference type="ARBA" id="ARBA00023136"/>
    </source>
</evidence>
<comment type="subcellular location">
    <subcellularLocation>
        <location evidence="3">Peroxisome membrane</location>
    </subcellularLocation>
</comment>
<organism evidence="4 5">
    <name type="scientific">Kluyveromyces dobzhanskii CBS 2104</name>
    <dbReference type="NCBI Taxonomy" id="1427455"/>
    <lineage>
        <taxon>Eukaryota</taxon>
        <taxon>Fungi</taxon>
        <taxon>Dikarya</taxon>
        <taxon>Ascomycota</taxon>
        <taxon>Saccharomycotina</taxon>
        <taxon>Saccharomycetes</taxon>
        <taxon>Saccharomycetales</taxon>
        <taxon>Saccharomycetaceae</taxon>
        <taxon>Kluyveromyces</taxon>
    </lineage>
</organism>
<dbReference type="GO" id="GO:0005778">
    <property type="term" value="C:peroxisomal membrane"/>
    <property type="evidence" value="ECO:0007669"/>
    <property type="project" value="UniProtKB-SubCell"/>
</dbReference>
<keyword evidence="5" id="KW-1185">Reference proteome</keyword>
<dbReference type="Pfam" id="PF05648">
    <property type="entry name" value="PEX11"/>
    <property type="match status" value="1"/>
</dbReference>
<evidence type="ECO:0000313" key="4">
    <source>
        <dbReference type="EMBL" id="CDO95238.1"/>
    </source>
</evidence>
<dbReference type="AlphaFoldDB" id="A0A0A8LAY6"/>
<gene>
    <name evidence="4" type="ORF">KLDO_g3485</name>
</gene>
<sequence>MNDDFYRPPHVLDASIESGGFEMSTVADSLIVQGEARSRGNSAGVGSVEASLAGHKVSKKQSDAEKLLKVVRRIEILNAVFDTMSGKDRIAKISKYVIDLLRMFIQRSTHRNNIAVDLDSYAKVFSNSNIFTVLRNPKLSAQLLVASSSKLFLEKGALVSNQLGFYRQIMRCGGTPFRLHNWYHKFLTTFHTSRASPTLHSKSMVWYKHWWNEDTLSEFIDLYYGIMDELMLLHKLKLWSNKSMYDWVGRHEALSWYYDIMLGLKKNWEKLQSIRQKEFELKVQYQVRQRALELSSKLNATSSLENNKNASLIKQTIFESFKQDNIDLEQEMIQKVKKYQYDKRIVKFDLSRLFFDFLADSTDVFSIKTPPGTYAILSLCSGILGFSKLWVQAEETLRE</sequence>
<dbReference type="Proteomes" id="UP000031516">
    <property type="component" value="Unassembled WGS sequence"/>
</dbReference>
<reference evidence="4 5" key="1">
    <citation type="submission" date="2014-03" db="EMBL/GenBank/DDBJ databases">
        <title>The genome of Kluyveromyces dobzhanskii.</title>
        <authorList>
            <person name="Nystedt B."/>
            <person name="Astrom S."/>
        </authorList>
    </citation>
    <scope>NUCLEOTIDE SEQUENCE [LARGE SCALE GENOMIC DNA]</scope>
    <source>
        <strain evidence="4 5">CBS 2104</strain>
    </source>
</reference>
<dbReference type="EMBL" id="CCBQ010000044">
    <property type="protein sequence ID" value="CDO95238.1"/>
    <property type="molecule type" value="Genomic_DNA"/>
</dbReference>
<name>A0A0A8LAY6_9SACH</name>
<proteinExistence type="predicted"/>
<keyword evidence="1" id="KW-0472">Membrane</keyword>
<evidence type="ECO:0000256" key="2">
    <source>
        <dbReference type="ARBA" id="ARBA00023140"/>
    </source>
</evidence>
<comment type="caution">
    <text evidence="4">The sequence shown here is derived from an EMBL/GenBank/DDBJ whole genome shotgun (WGS) entry which is preliminary data.</text>
</comment>
<evidence type="ECO:0000313" key="5">
    <source>
        <dbReference type="Proteomes" id="UP000031516"/>
    </source>
</evidence>
<evidence type="ECO:0000256" key="3">
    <source>
        <dbReference type="ARBA" id="ARBA00046271"/>
    </source>
</evidence>
<accession>A0A0A8LAY6</accession>
<keyword evidence="2" id="KW-0576">Peroxisome</keyword>